<dbReference type="OMA" id="GHVRAEM"/>
<organism evidence="4">
    <name type="scientific">Absidia glauca</name>
    <name type="common">Pin mould</name>
    <dbReference type="NCBI Taxonomy" id="4829"/>
    <lineage>
        <taxon>Eukaryota</taxon>
        <taxon>Fungi</taxon>
        <taxon>Fungi incertae sedis</taxon>
        <taxon>Mucoromycota</taxon>
        <taxon>Mucoromycotina</taxon>
        <taxon>Mucoromycetes</taxon>
        <taxon>Mucorales</taxon>
        <taxon>Cunninghamellaceae</taxon>
        <taxon>Absidia</taxon>
    </lineage>
</organism>
<dbReference type="SUPFAM" id="SSF51230">
    <property type="entry name" value="Single hybrid motif"/>
    <property type="match status" value="1"/>
</dbReference>
<dbReference type="PANTHER" id="PTHR13651">
    <property type="entry name" value="PROTEIN ABITRAM"/>
    <property type="match status" value="1"/>
</dbReference>
<protein>
    <recommendedName>
        <fullName evidence="2">Protein Abitram</fullName>
    </recommendedName>
    <alternativeName>
        <fullName evidence="3">Actin-binding transcription modulator</fullName>
    </alternativeName>
</protein>
<evidence type="ECO:0000256" key="3">
    <source>
        <dbReference type="ARBA" id="ARBA00030463"/>
    </source>
</evidence>
<dbReference type="STRING" id="4829.A0A163JTJ1"/>
<name>A0A163JTJ1_ABSGL</name>
<evidence type="ECO:0000256" key="2">
    <source>
        <dbReference type="ARBA" id="ARBA00019325"/>
    </source>
</evidence>
<dbReference type="PANTHER" id="PTHR13651:SF0">
    <property type="entry name" value="PROTEIN ABITRAM"/>
    <property type="match status" value="1"/>
</dbReference>
<comment type="similarity">
    <text evidence="1">Belongs to the ABITRAM family.</text>
</comment>
<dbReference type="OrthoDB" id="48130at2759"/>
<evidence type="ECO:0000313" key="4">
    <source>
        <dbReference type="EMBL" id="SAM01833.1"/>
    </source>
</evidence>
<accession>A0A163JTJ1</accession>
<evidence type="ECO:0000256" key="1">
    <source>
        <dbReference type="ARBA" id="ARBA00010764"/>
    </source>
</evidence>
<dbReference type="Gene3D" id="2.40.50.100">
    <property type="match status" value="1"/>
</dbReference>
<sequence length="152" mass="17118">MTSPNSSTADYDMAFYRDMTKGWNDKPLSHLERYYTKYINDRQPHLYLRQAPNGIMVLGVRSIPGDAQTGSPTVELAFDLVGEKITPGSMIAKINDEPIYAKVHGKLLEVNERLITEPDLLLTDPTVQGHLAVIMPKNSDKKIHEFHPVDVL</sequence>
<keyword evidence="5" id="KW-1185">Reference proteome</keyword>
<dbReference type="InterPro" id="IPR011053">
    <property type="entry name" value="Single_hybrid_motif"/>
</dbReference>
<dbReference type="InterPro" id="IPR039169">
    <property type="entry name" value="Abitram"/>
</dbReference>
<evidence type="ECO:0000313" key="5">
    <source>
        <dbReference type="Proteomes" id="UP000078561"/>
    </source>
</evidence>
<dbReference type="AlphaFoldDB" id="A0A163JTJ1"/>
<gene>
    <name evidence="4" type="primary">ABSGL_07582.1 scaffold 8890</name>
</gene>
<dbReference type="GO" id="GO:0005634">
    <property type="term" value="C:nucleus"/>
    <property type="evidence" value="ECO:0007669"/>
    <property type="project" value="TreeGrafter"/>
</dbReference>
<reference evidence="4" key="1">
    <citation type="submission" date="2016-04" db="EMBL/GenBank/DDBJ databases">
        <authorList>
            <person name="Evans L.H."/>
            <person name="Alamgir A."/>
            <person name="Owens N."/>
            <person name="Weber N.D."/>
            <person name="Virtaneva K."/>
            <person name="Barbian K."/>
            <person name="Babar A."/>
            <person name="Rosenke K."/>
        </authorList>
    </citation>
    <scope>NUCLEOTIDE SEQUENCE [LARGE SCALE GENOMIC DNA]</scope>
    <source>
        <strain evidence="4">CBS 101.48</strain>
    </source>
</reference>
<dbReference type="Proteomes" id="UP000078561">
    <property type="component" value="Unassembled WGS sequence"/>
</dbReference>
<dbReference type="EMBL" id="LT553587">
    <property type="protein sequence ID" value="SAM01833.1"/>
    <property type="molecule type" value="Genomic_DNA"/>
</dbReference>
<dbReference type="InParanoid" id="A0A163JTJ1"/>
<dbReference type="Pfam" id="PF01597">
    <property type="entry name" value="GCV_H"/>
    <property type="match status" value="1"/>
</dbReference>
<proteinExistence type="inferred from homology"/>
<dbReference type="InterPro" id="IPR033753">
    <property type="entry name" value="GCV_H/Fam206"/>
</dbReference>